<gene>
    <name evidence="10" type="ORF">ABSH63_10435</name>
</gene>
<dbReference type="InterPro" id="IPR000209">
    <property type="entry name" value="Peptidase_S8/S53_dom"/>
</dbReference>
<feature type="signal peptide" evidence="7">
    <location>
        <begin position="1"/>
        <end position="28"/>
    </location>
</feature>
<evidence type="ECO:0000259" key="8">
    <source>
        <dbReference type="Pfam" id="PF00082"/>
    </source>
</evidence>
<dbReference type="InterPro" id="IPR015500">
    <property type="entry name" value="Peptidase_S8_subtilisin-rel"/>
</dbReference>
<comment type="similarity">
    <text evidence="1 5">Belongs to the peptidase S8 family.</text>
</comment>
<evidence type="ECO:0000256" key="1">
    <source>
        <dbReference type="ARBA" id="ARBA00011073"/>
    </source>
</evidence>
<evidence type="ECO:0000256" key="7">
    <source>
        <dbReference type="SAM" id="SignalP"/>
    </source>
</evidence>
<dbReference type="Pfam" id="PF22148">
    <property type="entry name" value="Fervidolysin_NPro-like"/>
    <property type="match status" value="1"/>
</dbReference>
<dbReference type="Pfam" id="PF00082">
    <property type="entry name" value="Peptidase_S8"/>
    <property type="match status" value="1"/>
</dbReference>
<sequence length="790" mass="82606">MAIESRVPNRLPLTAMVVALSLCLIAGAAESTAPAVGDRHVTDELIVAYHSAAEAQRAKLARDRLGLRSRLILDQGRVQVLRLPSITTVAAATALLAADPAVAYVEPNFIRRRHAVVPNDPLFDQQWGLFSTGQANFAVPADDPEFDALASKPGADMNMPAAWDRDGDGIADRTGDGSVLVAIIDDAFDTEHEDLAANFVPGADLTSCSAQDLDRCSADVSPDADGLLDHGTLVAGSLGAVGNNGIGVAGVIWNVRMMPLKVGRVSNDQVELDTGSILAAYEYARTRGARIVNASYGGPSCSQAEYEAIKRLGEAGVLLVTSAGNFNSNLDYSVAAFPANYREGGCVSRDGGRFVVDRNADKLDNILTVAATNRQDNIASFSQFGPISADVAAPGLQIVTTRPGNAYLSGERCLDGGSCGANGTSFASPYAAGVAALLLSEYRQASMRELKARLIEGAEPGVDGGDAHELSAGGRLDAAASLDLAPRPSLILRAATLEGGDGNGRLDAGEILNVRVRVENLWQAASDVQFRLIAPESRIAVLGEAQTLALLASGAAAELDFPIQVLEPAMDYEELAFSIDIRAADGYAARRPFRAELAELGLGTPARAVLSKGLHDEFHTYHLDIDAVPAGQRLVFCTKATSDIDVLVKYGAPAQYDIDLGAEAEDDPTFFTDADVIGGGEDGNETEIIGSARVGTYYFTVVNYDLAEALDYSLVAFFEPASGSVGAGNADCMARAPSGGGGGSMSWLGLLLAGGLVARLRRAPAGCAIEHGAPRRGTSRATQSLIKTRA</sequence>
<dbReference type="SUPFAM" id="SSF52743">
    <property type="entry name" value="Subtilisin-like"/>
    <property type="match status" value="1"/>
</dbReference>
<evidence type="ECO:0000313" key="11">
    <source>
        <dbReference type="Proteomes" id="UP001465331"/>
    </source>
</evidence>
<keyword evidence="2 5" id="KW-0645">Protease</keyword>
<feature type="domain" description="Peptidase S8/S53" evidence="8">
    <location>
        <begin position="178"/>
        <end position="468"/>
    </location>
</feature>
<feature type="chain" id="PRO_5046277917" evidence="7">
    <location>
        <begin position="29"/>
        <end position="790"/>
    </location>
</feature>
<protein>
    <submittedName>
        <fullName evidence="10">S8 family serine peptidase</fullName>
    </submittedName>
</protein>
<feature type="domain" description="Fervidolysin-like N-terminal prodomain" evidence="9">
    <location>
        <begin position="32"/>
        <end position="108"/>
    </location>
</feature>
<evidence type="ECO:0000259" key="9">
    <source>
        <dbReference type="Pfam" id="PF22148"/>
    </source>
</evidence>
<feature type="active site" description="Charge relay system" evidence="5">
    <location>
        <position position="425"/>
    </location>
</feature>
<keyword evidence="7" id="KW-0732">Signal</keyword>
<dbReference type="InterPro" id="IPR054399">
    <property type="entry name" value="Fervidolysin-like_N_prodom"/>
</dbReference>
<reference evidence="10 11" key="1">
    <citation type="submission" date="2024-06" db="EMBL/GenBank/DDBJ databases">
        <authorList>
            <person name="Li Z."/>
            <person name="Jiang Y."/>
        </authorList>
    </citation>
    <scope>NUCLEOTIDE SEQUENCE [LARGE SCALE GENOMIC DNA]</scope>
    <source>
        <strain evidence="10 11">HSW-8</strain>
    </source>
</reference>
<accession>A0ABV2AAY2</accession>
<dbReference type="InterPro" id="IPR022398">
    <property type="entry name" value="Peptidase_S8_His-AS"/>
</dbReference>
<evidence type="ECO:0000256" key="6">
    <source>
        <dbReference type="SAM" id="MobiDB-lite"/>
    </source>
</evidence>
<feature type="active site" description="Charge relay system" evidence="5">
    <location>
        <position position="230"/>
    </location>
</feature>
<dbReference type="PROSITE" id="PS00138">
    <property type="entry name" value="SUBTILASE_SER"/>
    <property type="match status" value="1"/>
</dbReference>
<dbReference type="PROSITE" id="PS00137">
    <property type="entry name" value="SUBTILASE_HIS"/>
    <property type="match status" value="1"/>
</dbReference>
<dbReference type="Gene3D" id="3.40.50.200">
    <property type="entry name" value="Peptidase S8/S53 domain"/>
    <property type="match status" value="1"/>
</dbReference>
<feature type="region of interest" description="Disordered" evidence="6">
    <location>
        <begin position="771"/>
        <end position="790"/>
    </location>
</feature>
<dbReference type="InterPro" id="IPR050131">
    <property type="entry name" value="Peptidase_S8_subtilisin-like"/>
</dbReference>
<comment type="caution">
    <text evidence="10">The sequence shown here is derived from an EMBL/GenBank/DDBJ whole genome shotgun (WGS) entry which is preliminary data.</text>
</comment>
<dbReference type="PRINTS" id="PR00723">
    <property type="entry name" value="SUBTILISIN"/>
</dbReference>
<evidence type="ECO:0000256" key="4">
    <source>
        <dbReference type="ARBA" id="ARBA00022825"/>
    </source>
</evidence>
<dbReference type="EMBL" id="JBEPIJ010000011">
    <property type="protein sequence ID" value="MES0874416.1"/>
    <property type="molecule type" value="Genomic_DNA"/>
</dbReference>
<keyword evidence="3 5" id="KW-0378">Hydrolase</keyword>
<evidence type="ECO:0000256" key="5">
    <source>
        <dbReference type="PROSITE-ProRule" id="PRU01240"/>
    </source>
</evidence>
<feature type="compositionally biased region" description="Polar residues" evidence="6">
    <location>
        <begin position="779"/>
        <end position="790"/>
    </location>
</feature>
<keyword evidence="4 5" id="KW-0720">Serine protease</keyword>
<evidence type="ECO:0000256" key="3">
    <source>
        <dbReference type="ARBA" id="ARBA00022801"/>
    </source>
</evidence>
<dbReference type="PANTHER" id="PTHR43806:SF11">
    <property type="entry name" value="CEREVISIN-RELATED"/>
    <property type="match status" value="1"/>
</dbReference>
<proteinExistence type="inferred from homology"/>
<name>A0ABV2AAY2_9GAMM</name>
<feature type="active site" description="Charge relay system" evidence="5">
    <location>
        <position position="185"/>
    </location>
</feature>
<keyword evidence="11" id="KW-1185">Reference proteome</keyword>
<dbReference type="Proteomes" id="UP001465331">
    <property type="component" value="Unassembled WGS sequence"/>
</dbReference>
<organism evidence="10 11">
    <name type="scientific">Sinimarinibacterium thermocellulolyticum</name>
    <dbReference type="NCBI Taxonomy" id="3170016"/>
    <lineage>
        <taxon>Bacteria</taxon>
        <taxon>Pseudomonadati</taxon>
        <taxon>Pseudomonadota</taxon>
        <taxon>Gammaproteobacteria</taxon>
        <taxon>Nevskiales</taxon>
        <taxon>Nevskiaceae</taxon>
        <taxon>Sinimarinibacterium</taxon>
    </lineage>
</organism>
<dbReference type="PROSITE" id="PS51892">
    <property type="entry name" value="SUBTILASE"/>
    <property type="match status" value="1"/>
</dbReference>
<dbReference type="PANTHER" id="PTHR43806">
    <property type="entry name" value="PEPTIDASE S8"/>
    <property type="match status" value="1"/>
</dbReference>
<dbReference type="InterPro" id="IPR036852">
    <property type="entry name" value="Peptidase_S8/S53_dom_sf"/>
</dbReference>
<dbReference type="InterPro" id="IPR023828">
    <property type="entry name" value="Peptidase_S8_Ser-AS"/>
</dbReference>
<evidence type="ECO:0000313" key="10">
    <source>
        <dbReference type="EMBL" id="MES0874416.1"/>
    </source>
</evidence>
<evidence type="ECO:0000256" key="2">
    <source>
        <dbReference type="ARBA" id="ARBA00022670"/>
    </source>
</evidence>
<dbReference type="RefSeq" id="WP_352889587.1">
    <property type="nucleotide sequence ID" value="NZ_JBEPIJ010000011.1"/>
</dbReference>